<proteinExistence type="predicted"/>
<feature type="compositionally biased region" description="Low complexity" evidence="1">
    <location>
        <begin position="222"/>
        <end position="240"/>
    </location>
</feature>
<accession>A0A1K0FZL2</accession>
<dbReference type="EMBL" id="LT558119">
    <property type="protein sequence ID" value="SAM77234.1"/>
    <property type="molecule type" value="Genomic_DNA"/>
</dbReference>
<gene>
    <name evidence="2" type="ORF">UBRO_20360</name>
</gene>
<reference evidence="3" key="1">
    <citation type="submission" date="2016-04" db="EMBL/GenBank/DDBJ databases">
        <authorList>
            <person name="Guldener U."/>
            <person name="Guldener U."/>
        </authorList>
    </citation>
    <scope>NUCLEOTIDE SEQUENCE [LARGE SCALE GENOMIC DNA]</scope>
    <source>
        <strain evidence="3">UB2112</strain>
    </source>
</reference>
<organism evidence="2 3">
    <name type="scientific">Ustilago bromivora</name>
    <dbReference type="NCBI Taxonomy" id="307758"/>
    <lineage>
        <taxon>Eukaryota</taxon>
        <taxon>Fungi</taxon>
        <taxon>Dikarya</taxon>
        <taxon>Basidiomycota</taxon>
        <taxon>Ustilaginomycotina</taxon>
        <taxon>Ustilaginomycetes</taxon>
        <taxon>Ustilaginales</taxon>
        <taxon>Ustilaginaceae</taxon>
        <taxon>Ustilago</taxon>
    </lineage>
</organism>
<evidence type="ECO:0000256" key="1">
    <source>
        <dbReference type="SAM" id="MobiDB-lite"/>
    </source>
</evidence>
<name>A0A1K0FZL2_9BASI</name>
<feature type="region of interest" description="Disordered" evidence="1">
    <location>
        <begin position="220"/>
        <end position="268"/>
    </location>
</feature>
<evidence type="ECO:0000313" key="2">
    <source>
        <dbReference type="EMBL" id="SAM77234.1"/>
    </source>
</evidence>
<protein>
    <submittedName>
        <fullName evidence="2">Uncharacterized protein</fullName>
    </submittedName>
</protein>
<evidence type="ECO:0000313" key="3">
    <source>
        <dbReference type="Proteomes" id="UP000179920"/>
    </source>
</evidence>
<dbReference type="Proteomes" id="UP000179920">
    <property type="component" value="Chromosome III"/>
</dbReference>
<dbReference type="AlphaFoldDB" id="A0A1K0FZL2"/>
<sequence>MRSCSCSPSVIDRSSSTPAACSHQSSFSSAAKTICVGPIFAPAASVIALGARVDSIDSRISRLEDTIHLNFATILTRIDSLQSSHHPPSTPTSLAAVTSQPPLPVFPWVPQEVISQVANDTLKPEHLILLHNPKSRISKETPTQAGLVFADSQVRIAEESSEKHSLSFTKILIEIDQIYLWKGVTEYHLAICHKCFGTGVTHEWAHTDTTLQGRTLLTNFRTPTAPSSSTPSSKPGAKSSRPGHTTANPPPVKICSSRPTPTPPRRVHNVTLLPASSSSGSGLADTMLSAFSPPGSGLVDTLLPASSSSGPSPADMLLVASSSSGSGLADTLWPASSSLGSNLTGRVFPVASLGSGLVDWKLSATLPSTPRAPSASRAMLVPSLDFFAPQGIADMLSDSALTLLVSLLTGPVPPACPNTTCKLPIFDRSNTPATIGSLKLKHWAPFLDLYSDQDFANQLRGALLHGALLGYSGPLRDNTRLEGSNLPMDLDDELHLRWEIEVQVQEGHLQ</sequence>